<dbReference type="Proteomes" id="UP000516148">
    <property type="component" value="Chromosome"/>
</dbReference>
<keyword evidence="2" id="KW-0378">Hydrolase</keyword>
<organism evidence="2 3">
    <name type="scientific">Sphingomonas alpina</name>
    <dbReference type="NCBI Taxonomy" id="653931"/>
    <lineage>
        <taxon>Bacteria</taxon>
        <taxon>Pseudomonadati</taxon>
        <taxon>Pseudomonadota</taxon>
        <taxon>Alphaproteobacteria</taxon>
        <taxon>Sphingomonadales</taxon>
        <taxon>Sphingomonadaceae</taxon>
        <taxon>Sphingomonas</taxon>
    </lineage>
</organism>
<dbReference type="InterPro" id="IPR000073">
    <property type="entry name" value="AB_hydrolase_1"/>
</dbReference>
<gene>
    <name evidence="2" type="ORF">H3Z74_16345</name>
</gene>
<dbReference type="RefSeq" id="WP_187760639.1">
    <property type="nucleotide sequence ID" value="NZ_CP061038.1"/>
</dbReference>
<evidence type="ECO:0000313" key="2">
    <source>
        <dbReference type="EMBL" id="QNQ08311.1"/>
    </source>
</evidence>
<evidence type="ECO:0000313" key="3">
    <source>
        <dbReference type="Proteomes" id="UP000516148"/>
    </source>
</evidence>
<dbReference type="InterPro" id="IPR029058">
    <property type="entry name" value="AB_hydrolase_fold"/>
</dbReference>
<dbReference type="EMBL" id="CP061038">
    <property type="protein sequence ID" value="QNQ08311.1"/>
    <property type="molecule type" value="Genomic_DNA"/>
</dbReference>
<dbReference type="PRINTS" id="PR00111">
    <property type="entry name" value="ABHYDROLASE"/>
</dbReference>
<reference evidence="2 3" key="1">
    <citation type="submission" date="2020-09" db="EMBL/GenBank/DDBJ databases">
        <title>Sphingomonas sp., a new species isolated from pork steak.</title>
        <authorList>
            <person name="Heidler von Heilborn D."/>
        </authorList>
    </citation>
    <scope>NUCLEOTIDE SEQUENCE [LARGE SCALE GENOMIC DNA]</scope>
    <source>
        <strain evidence="3">S8-3T</strain>
    </source>
</reference>
<dbReference type="SUPFAM" id="SSF53474">
    <property type="entry name" value="alpha/beta-Hydrolases"/>
    <property type="match status" value="1"/>
</dbReference>
<dbReference type="KEGG" id="spap:H3Z74_16345"/>
<dbReference type="Pfam" id="PF00561">
    <property type="entry name" value="Abhydrolase_1"/>
    <property type="match status" value="1"/>
</dbReference>
<dbReference type="GO" id="GO:0016020">
    <property type="term" value="C:membrane"/>
    <property type="evidence" value="ECO:0007669"/>
    <property type="project" value="TreeGrafter"/>
</dbReference>
<keyword evidence="3" id="KW-1185">Reference proteome</keyword>
<dbReference type="InterPro" id="IPR050266">
    <property type="entry name" value="AB_hydrolase_sf"/>
</dbReference>
<proteinExistence type="predicted"/>
<dbReference type="Gene3D" id="3.40.50.1820">
    <property type="entry name" value="alpha/beta hydrolase"/>
    <property type="match status" value="1"/>
</dbReference>
<name>A0A7H0LF58_9SPHN</name>
<evidence type="ECO:0000259" key="1">
    <source>
        <dbReference type="Pfam" id="PF00561"/>
    </source>
</evidence>
<accession>A0A7H0LF58</accession>
<dbReference type="InterPro" id="IPR000639">
    <property type="entry name" value="Epox_hydrolase-like"/>
</dbReference>
<feature type="domain" description="AB hydrolase-1" evidence="1">
    <location>
        <begin position="60"/>
        <end position="283"/>
    </location>
</feature>
<dbReference type="AlphaFoldDB" id="A0A7H0LF58"/>
<sequence>MAGAVGGVALSCHASKIWAHPGAVSADSLHVKEYDRIRRFALLPAGRIAYVEAGIGPVALFLHGFPLNSFQWRHAIERLSMHRRCIAPDFLALGYTEVATGQDVGPAAQMAMIISLLDKLGIDRVDLVANDSGGAIAQLLMTGHPERVRTLLLTNCDSEIDSPPPALLPVIELSKKGRYADEWLVPWQADHALARSPSGLGGMCFSDPAQLTDEAISTYLTPLIATRRRKRLVEAYAVALERNALAGIASSLQRSSVPTRILWGIDDTIFSPESPAYLDRTLGTSRGVRRLAGKKLFWPEEDPDLIAAEARALWQVGDG</sequence>
<dbReference type="PRINTS" id="PR00412">
    <property type="entry name" value="EPOXHYDRLASE"/>
</dbReference>
<dbReference type="PANTHER" id="PTHR43798">
    <property type="entry name" value="MONOACYLGLYCEROL LIPASE"/>
    <property type="match status" value="1"/>
</dbReference>
<dbReference type="PANTHER" id="PTHR43798:SF33">
    <property type="entry name" value="HYDROLASE, PUTATIVE (AFU_ORTHOLOGUE AFUA_2G14860)-RELATED"/>
    <property type="match status" value="1"/>
</dbReference>
<dbReference type="GO" id="GO:0016787">
    <property type="term" value="F:hydrolase activity"/>
    <property type="evidence" value="ECO:0007669"/>
    <property type="project" value="UniProtKB-KW"/>
</dbReference>
<protein>
    <submittedName>
        <fullName evidence="2">Alpha/beta hydrolase</fullName>
    </submittedName>
</protein>